<evidence type="ECO:0000313" key="6">
    <source>
        <dbReference type="EMBL" id="KAG6417995.1"/>
    </source>
</evidence>
<gene>
    <name evidence="6" type="ORF">SASPL_120193</name>
</gene>
<evidence type="ECO:0000256" key="1">
    <source>
        <dbReference type="SAM" id="Coils"/>
    </source>
</evidence>
<dbReference type="Proteomes" id="UP000298416">
    <property type="component" value="Unassembled WGS sequence"/>
</dbReference>
<sequence>MLFESKEFNLSVLVCSISDEGLSCHHTTVVLCLLSQEFINMDKSWMTKSRVTDEYQNGLQYFLDYAFRNASINDKILCPCKRCQMTTFASRDEAYEHLTVDGFIPGYTDWIAHGELPSILASRRENQQNNVEALGDDDMQGLVHDVFGVPNEDGYTDDTNSQMDSEIANGQAREFYRLIDDSNQPLYEGCAKFSKLSFIIRLLHLKCLGRLNNKVFDMLLDLLRDVFPYAMVGLPKSYYEADKLMKKLGLGYEKIDACPNDCTLYWGVNENKTSCDTCHKLRWCTTDKDPTGEKRKVAQKVLWYFPLKPRLQRLFMSSKTASHMRWHAESRTKDGYMRHPADSPAWSTFDSLHPDFAEESRNVRLGLASDGINPFKNMSVSHSTWPVILFPYNLPPWMCMKESSFMLSLLIPGPSAPGQNIDIYLQPLIADLKDLWEVGVETYDASKKQNFQLRASLLWTISDFPGYAYLSGWSTQGEYACPVCNKETHSIRLKHGGKYCYMGHRRFLPKEHEFRKNRRLFDGTVEFGEAPQQLSGDMVMDDLRDFTMKYGKLVKDNPKLFSWKKKSIFFELPYWKDNMVRHNLDVMHTEKNVCESICATLLDLDGKSKDNYKSRQDLEQMGIRPELHPITNERGKVYLPAAAYTMSKKERTIFCQVLKNLKVPDGYASNISRCVQLKPPKLLGLKSHDYHIMMQQLLPIALRKTLSRTVRSPLIQLSKYFRELCCKVICPADIIRLERDIVVVLCQLEKIFPPSFFDVMVHLIVHLATEVKLGGPVHYRWMYPIERYLGTLKSYVRNRSKPEGSIAEGYLAEECLRFCSLYLADYVESKFNRASRNETITDNTKIGLDVFTINGRSLGKGTAMRLDDVTLKKAHQYVLFNCEAVRPYIEQYWAVVEQSHPHVARHQLERIHSERFAGWFAQYVEGLTVHVENPTLRALKLLARGPNIIGVKYKKYIVNGFRFHTKDLECTKKTQNSGVRVKATTSSFSSTRDQNPILSELDYYGILTDVVELDYNCGHIVVLFDCEWVSKGKRLKIDADGFTLANFSNVIRHNEPFILASQAEQVFYVEDPTESQWSVVVSAAARAHYDMEPIIDVETYLQSNICVPADSIESDDFEGGYRTTFSMETTMLSLSLLDVEIMRLSTPWQQPRRHLYEILIYSFVATRTAHPEGMGCHLLPPSSLLSRAAAASSYPQPLLLRPVMTSKRRGQCSKSVRLQDEPDVSQQRLKTSEGFTTKTSIGRRVYSRNLHQKTLDMVTPSHHSHESVPPLENESLSVDVEQQEDEGIASSAEIVEKQSRGPTYMKNIWGRPLNLPPIHVEYNEFGQAIGGEDSTLCHFLGSIARSGNYCPIDIKSWHAIPKERKTEMIDIVKLRFHVPIIAEKWILESIGLKWRNWKHYLKTRYWADVPIEHLIDDRDERVLEVQWINLLAYWRTEHAKSAMEDCNDQSLEGSDDAIGPDDIFAQIMGKDRPGHVRMMGRGVRPSDLWNETSKSTSNRLLVEYREKIERLEARLATQERVCGSQADTMPNVIVSKPSSVNATTAHIDQVEPIM</sequence>
<proteinExistence type="predicted"/>
<accession>A0A8X8XTT7</accession>
<reference evidence="6" key="1">
    <citation type="submission" date="2018-01" db="EMBL/GenBank/DDBJ databases">
        <authorList>
            <person name="Mao J.F."/>
        </authorList>
    </citation>
    <scope>NUCLEOTIDE SEQUENCE</scope>
    <source>
        <strain evidence="6">Huo1</strain>
        <tissue evidence="6">Leaf</tissue>
    </source>
</reference>
<dbReference type="Pfam" id="PF02992">
    <property type="entry name" value="Transposase_21"/>
    <property type="match status" value="1"/>
</dbReference>
<organism evidence="6">
    <name type="scientific">Salvia splendens</name>
    <name type="common">Scarlet sage</name>
    <dbReference type="NCBI Taxonomy" id="180675"/>
    <lineage>
        <taxon>Eukaryota</taxon>
        <taxon>Viridiplantae</taxon>
        <taxon>Streptophyta</taxon>
        <taxon>Embryophyta</taxon>
        <taxon>Tracheophyta</taxon>
        <taxon>Spermatophyta</taxon>
        <taxon>Magnoliopsida</taxon>
        <taxon>eudicotyledons</taxon>
        <taxon>Gunneridae</taxon>
        <taxon>Pentapetalae</taxon>
        <taxon>asterids</taxon>
        <taxon>lamiids</taxon>
        <taxon>Lamiales</taxon>
        <taxon>Lamiaceae</taxon>
        <taxon>Nepetoideae</taxon>
        <taxon>Mentheae</taxon>
        <taxon>Salviinae</taxon>
        <taxon>Salvia</taxon>
        <taxon>Salvia subgen. Calosphace</taxon>
        <taxon>core Calosphace</taxon>
    </lineage>
</organism>
<dbReference type="PANTHER" id="PTHR10775:SF182">
    <property type="entry name" value="TRANSPOSON, EN_SPM-LIKE, TRANSPOSASE-ASSOCIATED DOMAIN PROTEIN-RELATED"/>
    <property type="match status" value="1"/>
</dbReference>
<feature type="domain" description="DUF4218" evidence="4">
    <location>
        <begin position="724"/>
        <end position="837"/>
    </location>
</feature>
<dbReference type="InterPro" id="IPR025452">
    <property type="entry name" value="DUF4218"/>
</dbReference>
<feature type="region of interest" description="Disordered" evidence="2">
    <location>
        <begin position="1210"/>
        <end position="1229"/>
    </location>
</feature>
<feature type="domain" description="DUF4216" evidence="3">
    <location>
        <begin position="1011"/>
        <end position="1080"/>
    </location>
</feature>
<dbReference type="EMBL" id="PNBA02000007">
    <property type="protein sequence ID" value="KAG6417995.1"/>
    <property type="molecule type" value="Genomic_DNA"/>
</dbReference>
<dbReference type="InterPro" id="IPR025312">
    <property type="entry name" value="DUF4216"/>
</dbReference>
<dbReference type="PANTHER" id="PTHR10775">
    <property type="entry name" value="OS08G0208400 PROTEIN"/>
    <property type="match status" value="1"/>
</dbReference>
<feature type="domain" description="Transposase-associated" evidence="5">
    <location>
        <begin position="43"/>
        <end position="115"/>
    </location>
</feature>
<feature type="coiled-coil region" evidence="1">
    <location>
        <begin position="1494"/>
        <end position="1521"/>
    </location>
</feature>
<evidence type="ECO:0000259" key="5">
    <source>
        <dbReference type="Pfam" id="PF13963"/>
    </source>
</evidence>
<reference evidence="6" key="2">
    <citation type="submission" date="2020-08" db="EMBL/GenBank/DDBJ databases">
        <title>Plant Genome Project.</title>
        <authorList>
            <person name="Zhang R.-G."/>
        </authorList>
    </citation>
    <scope>NUCLEOTIDE SEQUENCE</scope>
    <source>
        <strain evidence="6">Huo1</strain>
        <tissue evidence="6">Leaf</tissue>
    </source>
</reference>
<dbReference type="InterPro" id="IPR004242">
    <property type="entry name" value="Transposase_21"/>
</dbReference>
<name>A0A8X8XTT7_SALSN</name>
<dbReference type="InterPro" id="IPR029480">
    <property type="entry name" value="Transpos_assoc"/>
</dbReference>
<evidence type="ECO:0000259" key="3">
    <source>
        <dbReference type="Pfam" id="PF13952"/>
    </source>
</evidence>
<evidence type="ECO:0000259" key="4">
    <source>
        <dbReference type="Pfam" id="PF13960"/>
    </source>
</evidence>
<dbReference type="Pfam" id="PF13952">
    <property type="entry name" value="DUF4216"/>
    <property type="match status" value="1"/>
</dbReference>
<dbReference type="Pfam" id="PF13960">
    <property type="entry name" value="DUF4218"/>
    <property type="match status" value="1"/>
</dbReference>
<evidence type="ECO:0008006" key="8">
    <source>
        <dbReference type="Google" id="ProtNLM"/>
    </source>
</evidence>
<evidence type="ECO:0000256" key="2">
    <source>
        <dbReference type="SAM" id="MobiDB-lite"/>
    </source>
</evidence>
<dbReference type="Pfam" id="PF13963">
    <property type="entry name" value="Transpos_assoc"/>
    <property type="match status" value="1"/>
</dbReference>
<protein>
    <recommendedName>
        <fullName evidence="8">Transposase</fullName>
    </recommendedName>
</protein>
<keyword evidence="1" id="KW-0175">Coiled coil</keyword>
<evidence type="ECO:0000313" key="7">
    <source>
        <dbReference type="Proteomes" id="UP000298416"/>
    </source>
</evidence>
<comment type="caution">
    <text evidence="6">The sequence shown here is derived from an EMBL/GenBank/DDBJ whole genome shotgun (WGS) entry which is preliminary data.</text>
</comment>
<keyword evidence="7" id="KW-1185">Reference proteome</keyword>